<evidence type="ECO:0000259" key="7">
    <source>
        <dbReference type="Pfam" id="PF00696"/>
    </source>
</evidence>
<keyword evidence="3" id="KW-0547">Nucleotide-binding</keyword>
<gene>
    <name evidence="8" type="ORF">OHU69_40355</name>
</gene>
<dbReference type="GO" id="GO:0019546">
    <property type="term" value="P:L-arginine deiminase pathway"/>
    <property type="evidence" value="ECO:0007669"/>
    <property type="project" value="TreeGrafter"/>
</dbReference>
<accession>A0AAU1UH19</accession>
<evidence type="ECO:0000256" key="6">
    <source>
        <dbReference type="PIRNR" id="PIRNR000723"/>
    </source>
</evidence>
<evidence type="ECO:0000313" key="8">
    <source>
        <dbReference type="EMBL" id="WTS16766.1"/>
    </source>
</evidence>
<dbReference type="EMBL" id="CP108195">
    <property type="protein sequence ID" value="WTS16766.1"/>
    <property type="molecule type" value="Genomic_DNA"/>
</dbReference>
<dbReference type="GO" id="GO:0005524">
    <property type="term" value="F:ATP binding"/>
    <property type="evidence" value="ECO:0007669"/>
    <property type="project" value="UniProtKB-KW"/>
</dbReference>
<evidence type="ECO:0000256" key="1">
    <source>
        <dbReference type="ARBA" id="ARBA00011066"/>
    </source>
</evidence>
<dbReference type="PANTHER" id="PTHR30409:SF1">
    <property type="entry name" value="CARBAMATE KINASE-RELATED"/>
    <property type="match status" value="1"/>
</dbReference>
<dbReference type="InterPro" id="IPR001048">
    <property type="entry name" value="Asp/Glu/Uridylate_kinase"/>
</dbReference>
<dbReference type="InterPro" id="IPR036393">
    <property type="entry name" value="AceGlu_kinase-like_sf"/>
</dbReference>
<keyword evidence="2 6" id="KW-0808">Transferase</keyword>
<sequence length="343" mass="35670">MTPRAVPRTAVVAIGGNALLRGGTHATVAEQVEAARRLASPVVAMADKGWRVVVTHGNGPQVGFIKRRADLAAAVAPELPALGLDMCVADSQGGLGYILATAIAGRLRSLGRADDRVAALITHTVVDVHDEAFSHPTKPIGAFYPEGGARELADLHGWIVAEEGERGWRRVVPSPRPRRVLEAESVRALSSAGFTVIAAGGGGIPLVEGGDGGYQGVEAVIDKDLTSAHLAAELGADLLVITTAVERVAVDYGRPTQRFLDRLTCGEAERLLAQGQFPPGSMGPKIGAALDFLRGAPGRQVLITSPQQLGAALDGHGGTWLDSEPARTTEELLNGTVTAGRPQ</sequence>
<dbReference type="PRINTS" id="PR01469">
    <property type="entry name" value="CARBMTKINASE"/>
</dbReference>
<dbReference type="PROSITE" id="PS01128">
    <property type="entry name" value="SHIKIMATE_KINASE"/>
    <property type="match status" value="1"/>
</dbReference>
<proteinExistence type="inferred from homology"/>
<dbReference type="NCBIfam" id="NF009007">
    <property type="entry name" value="PRK12352.1"/>
    <property type="match status" value="1"/>
</dbReference>
<dbReference type="AlphaFoldDB" id="A0AAU1UH19"/>
<evidence type="ECO:0000256" key="5">
    <source>
        <dbReference type="ARBA" id="ARBA00022840"/>
    </source>
</evidence>
<feature type="domain" description="Aspartate/glutamate/uridylate kinase" evidence="7">
    <location>
        <begin position="9"/>
        <end position="304"/>
    </location>
</feature>
<dbReference type="SUPFAM" id="SSF53633">
    <property type="entry name" value="Carbamate kinase-like"/>
    <property type="match status" value="1"/>
</dbReference>
<evidence type="ECO:0000256" key="4">
    <source>
        <dbReference type="ARBA" id="ARBA00022777"/>
    </source>
</evidence>
<comment type="similarity">
    <text evidence="1 6">Belongs to the carbamate kinase family.</text>
</comment>
<dbReference type="CDD" id="cd04235">
    <property type="entry name" value="AAK_CK"/>
    <property type="match status" value="1"/>
</dbReference>
<dbReference type="Gene3D" id="3.40.1160.10">
    <property type="entry name" value="Acetylglutamate kinase-like"/>
    <property type="match status" value="1"/>
</dbReference>
<dbReference type="InterPro" id="IPR003964">
    <property type="entry name" value="Carb_kinase"/>
</dbReference>
<keyword evidence="5" id="KW-0067">ATP-binding</keyword>
<keyword evidence="4 6" id="KW-0418">Kinase</keyword>
<dbReference type="GO" id="GO:0008804">
    <property type="term" value="F:carbamate kinase activity"/>
    <property type="evidence" value="ECO:0007669"/>
    <property type="project" value="InterPro"/>
</dbReference>
<dbReference type="PIRSF" id="PIRSF000723">
    <property type="entry name" value="Carbamate_kin"/>
    <property type="match status" value="1"/>
</dbReference>
<evidence type="ECO:0000256" key="3">
    <source>
        <dbReference type="ARBA" id="ARBA00022741"/>
    </source>
</evidence>
<dbReference type="InterPro" id="IPR023000">
    <property type="entry name" value="Shikimate_kinase_CS"/>
</dbReference>
<dbReference type="GO" id="GO:0005829">
    <property type="term" value="C:cytosol"/>
    <property type="evidence" value="ECO:0007669"/>
    <property type="project" value="TreeGrafter"/>
</dbReference>
<protein>
    <recommendedName>
        <fullName evidence="6">Carbamate kinase</fullName>
    </recommendedName>
</protein>
<dbReference type="Pfam" id="PF00696">
    <property type="entry name" value="AA_kinase"/>
    <property type="match status" value="1"/>
</dbReference>
<reference evidence="8" key="1">
    <citation type="submission" date="2022-10" db="EMBL/GenBank/DDBJ databases">
        <title>The complete genomes of actinobacterial strains from the NBC collection.</title>
        <authorList>
            <person name="Joergensen T.S."/>
            <person name="Alvarez Arevalo M."/>
            <person name="Sterndorff E.B."/>
            <person name="Faurdal D."/>
            <person name="Vuksanovic O."/>
            <person name="Mourched A.-S."/>
            <person name="Charusanti P."/>
            <person name="Shaw S."/>
            <person name="Blin K."/>
            <person name="Weber T."/>
        </authorList>
    </citation>
    <scope>NUCLEOTIDE SEQUENCE</scope>
    <source>
        <strain evidence="8">NBC_00119</strain>
    </source>
</reference>
<dbReference type="PANTHER" id="PTHR30409">
    <property type="entry name" value="CARBAMATE KINASE"/>
    <property type="match status" value="1"/>
</dbReference>
<evidence type="ECO:0000256" key="2">
    <source>
        <dbReference type="ARBA" id="ARBA00022679"/>
    </source>
</evidence>
<name>A0AAU1UH19_9ACTN</name>
<organism evidence="8">
    <name type="scientific">Streptomyces sp. NBC_00119</name>
    <dbReference type="NCBI Taxonomy" id="2975659"/>
    <lineage>
        <taxon>Bacteria</taxon>
        <taxon>Bacillati</taxon>
        <taxon>Actinomycetota</taxon>
        <taxon>Actinomycetes</taxon>
        <taxon>Kitasatosporales</taxon>
        <taxon>Streptomycetaceae</taxon>
        <taxon>Streptomyces</taxon>
    </lineage>
</organism>